<name>A0ABT6A452_9ACTN</name>
<keyword evidence="2" id="KW-1185">Reference proteome</keyword>
<dbReference type="Proteomes" id="UP001221150">
    <property type="component" value="Unassembled WGS sequence"/>
</dbReference>
<reference evidence="1 2" key="1">
    <citation type="submission" date="2023-03" db="EMBL/GenBank/DDBJ databases">
        <title>Draft genome sequence of Streptomyces sp. K1PA1 isolated from peat swamp forest in Thailand.</title>
        <authorList>
            <person name="Klaysubun C."/>
            <person name="Duangmal K."/>
        </authorList>
    </citation>
    <scope>NUCLEOTIDE SEQUENCE [LARGE SCALE GENOMIC DNA]</scope>
    <source>
        <strain evidence="1 2">K1PA1</strain>
    </source>
</reference>
<organism evidence="1 2">
    <name type="scientific">Streptomyces tropicalis</name>
    <dbReference type="NCBI Taxonomy" id="3034234"/>
    <lineage>
        <taxon>Bacteria</taxon>
        <taxon>Bacillati</taxon>
        <taxon>Actinomycetota</taxon>
        <taxon>Actinomycetes</taxon>
        <taxon>Kitasatosporales</taxon>
        <taxon>Streptomycetaceae</taxon>
        <taxon>Streptomyces</taxon>
    </lineage>
</organism>
<comment type="caution">
    <text evidence="1">The sequence shown here is derived from an EMBL/GenBank/DDBJ whole genome shotgun (WGS) entry which is preliminary data.</text>
</comment>
<dbReference type="RefSeq" id="WP_276108817.1">
    <property type="nucleotide sequence ID" value="NZ_JARJBB010000005.1"/>
</dbReference>
<evidence type="ECO:0000313" key="1">
    <source>
        <dbReference type="EMBL" id="MDF3299253.1"/>
    </source>
</evidence>
<dbReference type="EMBL" id="JARJBB010000005">
    <property type="protein sequence ID" value="MDF3299253.1"/>
    <property type="molecule type" value="Genomic_DNA"/>
</dbReference>
<accession>A0ABT6A452</accession>
<proteinExistence type="predicted"/>
<protein>
    <submittedName>
        <fullName evidence="1">Uncharacterized protein</fullName>
    </submittedName>
</protein>
<evidence type="ECO:0000313" key="2">
    <source>
        <dbReference type="Proteomes" id="UP001221150"/>
    </source>
</evidence>
<sequence>MIALALLVPVALMLMLFAMDALETRLLRRPDPPPSDVVIPDQSVPD</sequence>
<gene>
    <name evidence="1" type="ORF">P3H78_11510</name>
</gene>